<feature type="compositionally biased region" description="Basic residues" evidence="1">
    <location>
        <begin position="162"/>
        <end position="172"/>
    </location>
</feature>
<dbReference type="EMBL" id="JACXVP010000019">
    <property type="protein sequence ID" value="KAG5568939.1"/>
    <property type="molecule type" value="Genomic_DNA"/>
</dbReference>
<name>A0A9J5W0D3_SOLCO</name>
<organism evidence="2 3">
    <name type="scientific">Solanum commersonii</name>
    <name type="common">Commerson's wild potato</name>
    <name type="synonym">Commerson's nightshade</name>
    <dbReference type="NCBI Taxonomy" id="4109"/>
    <lineage>
        <taxon>Eukaryota</taxon>
        <taxon>Viridiplantae</taxon>
        <taxon>Streptophyta</taxon>
        <taxon>Embryophyta</taxon>
        <taxon>Tracheophyta</taxon>
        <taxon>Spermatophyta</taxon>
        <taxon>Magnoliopsida</taxon>
        <taxon>eudicotyledons</taxon>
        <taxon>Gunneridae</taxon>
        <taxon>Pentapetalae</taxon>
        <taxon>asterids</taxon>
        <taxon>lamiids</taxon>
        <taxon>Solanales</taxon>
        <taxon>Solanaceae</taxon>
        <taxon>Solanoideae</taxon>
        <taxon>Solaneae</taxon>
        <taxon>Solanum</taxon>
    </lineage>
</organism>
<evidence type="ECO:0000256" key="1">
    <source>
        <dbReference type="SAM" id="MobiDB-lite"/>
    </source>
</evidence>
<evidence type="ECO:0000313" key="2">
    <source>
        <dbReference type="EMBL" id="KAG5568939.1"/>
    </source>
</evidence>
<feature type="region of interest" description="Disordered" evidence="1">
    <location>
        <begin position="277"/>
        <end position="336"/>
    </location>
</feature>
<dbReference type="Proteomes" id="UP000824120">
    <property type="component" value="Unassembled WGS sequence"/>
</dbReference>
<dbReference type="OrthoDB" id="10639504at2759"/>
<feature type="region of interest" description="Disordered" evidence="1">
    <location>
        <begin position="147"/>
        <end position="187"/>
    </location>
</feature>
<proteinExistence type="predicted"/>
<dbReference type="AlphaFoldDB" id="A0A9J5W0D3"/>
<keyword evidence="3" id="KW-1185">Reference proteome</keyword>
<gene>
    <name evidence="2" type="ORF">H5410_063983</name>
</gene>
<sequence length="367" mass="39695">RIYLAKPSISPGLAAPEVLRRLQPATSSGARQLCPAANARWRLAPSILKAELIGSAFTSNRLSGRSRCSAVHRRGSLVRPLHALRFYARIDFAPLYVRTQPSPCLKAGQIESLSEPGVRACLEMRSFRGRAAVSPCRGAGCVRGVSRSQGFGRPDGQGPRRVDRRTRLRRRSTSGQGASPGPNPAFPPEQFQALFDSLFKVLFIFPSRYLLRYRSRPYLALGRIHARFGLHSQTTELRKRRLRGAAGSNCGDSHPLGAPSGDLGGPPVRALLGLLESRAPRRSRDSERRASTTTCAASVGVDSHLGQPRARAPGGQLPPAPAPCGVASGSDRVAPERACPRPNGRAQLAFKDFDGSADYAIHTKYRI</sequence>
<accession>A0A9J5W0D3</accession>
<reference evidence="2" key="1">
    <citation type="submission" date="2020-09" db="EMBL/GenBank/DDBJ databases">
        <title>De no assembly of potato wild relative species, Solanum commersonii.</title>
        <authorList>
            <person name="Cho K."/>
        </authorList>
    </citation>
    <scope>NUCLEOTIDE SEQUENCE</scope>
    <source>
        <strain evidence="2">LZ3.2</strain>
        <tissue evidence="2">Leaf</tissue>
    </source>
</reference>
<feature type="non-terminal residue" evidence="2">
    <location>
        <position position="1"/>
    </location>
</feature>
<feature type="compositionally biased region" description="Basic and acidic residues" evidence="1">
    <location>
        <begin position="278"/>
        <end position="290"/>
    </location>
</feature>
<protein>
    <submittedName>
        <fullName evidence="2">Uncharacterized protein</fullName>
    </submittedName>
</protein>
<evidence type="ECO:0000313" key="3">
    <source>
        <dbReference type="Proteomes" id="UP000824120"/>
    </source>
</evidence>
<comment type="caution">
    <text evidence="2">The sequence shown here is derived from an EMBL/GenBank/DDBJ whole genome shotgun (WGS) entry which is preliminary data.</text>
</comment>